<dbReference type="InterPro" id="IPR026875">
    <property type="entry name" value="PHydrolase_assoc_dom"/>
</dbReference>
<dbReference type="InterPro" id="IPR006261">
    <property type="entry name" value="dGTPase"/>
</dbReference>
<keyword evidence="1 2" id="KW-0378">Hydrolase</keyword>
<dbReference type="Pfam" id="PF01966">
    <property type="entry name" value="HD"/>
    <property type="match status" value="1"/>
</dbReference>
<dbReference type="RefSeq" id="WP_176254007.1">
    <property type="nucleotide sequence ID" value="NZ_BAABXL010000001.1"/>
</dbReference>
<dbReference type="Pfam" id="PF13286">
    <property type="entry name" value="HD_assoc"/>
    <property type="match status" value="1"/>
</dbReference>
<accession>A0ABQ0AYJ3</accession>
<dbReference type="SUPFAM" id="SSF109604">
    <property type="entry name" value="HD-domain/PDEase-like"/>
    <property type="match status" value="1"/>
</dbReference>
<dbReference type="PANTHER" id="PTHR35795:SF1">
    <property type="entry name" value="BIS(5'-NUCLEOSYL)-TETRAPHOSPHATASE, SYMMETRICAL"/>
    <property type="match status" value="1"/>
</dbReference>
<evidence type="ECO:0000313" key="5">
    <source>
        <dbReference type="EMBL" id="GAA6269089.1"/>
    </source>
</evidence>
<dbReference type="CDD" id="cd00077">
    <property type="entry name" value="HDc"/>
    <property type="match status" value="1"/>
</dbReference>
<evidence type="ECO:0000256" key="3">
    <source>
        <dbReference type="SAM" id="MobiDB-lite"/>
    </source>
</evidence>
<dbReference type="Proteomes" id="UP001600894">
    <property type="component" value="Unassembled WGS sequence"/>
</dbReference>
<comment type="caution">
    <text evidence="5">The sequence shown here is derived from an EMBL/GenBank/DDBJ whole genome shotgun (WGS) entry which is preliminary data.</text>
</comment>
<dbReference type="Gene3D" id="1.10.3210.10">
    <property type="entry name" value="Hypothetical protein af1432"/>
    <property type="match status" value="1"/>
</dbReference>
<name>A0ABQ0AYJ3_9FIRM</name>
<dbReference type="SMART" id="SM00471">
    <property type="entry name" value="HDc"/>
    <property type="match status" value="1"/>
</dbReference>
<dbReference type="PROSITE" id="PS51831">
    <property type="entry name" value="HD"/>
    <property type="match status" value="1"/>
</dbReference>
<proteinExistence type="inferred from homology"/>
<sequence>MNVRESLENLERETLSPYASLSAETRGRERKEPLCDIRPEYQRDRDRILHCKAFRRLKHKTQVFLAPEGDHYRTRLTHTLEVAQIARTIAKSLRLNESLTEAIAMGHDLGHTPFGHSGEYILNQICEDGFTHYEQSVRIVEILEKDGKGLNLTWEVKDGILNHRTAGRPSTLEGAIVRLSDKIAYINHDIDDAIRARMFVEEELPAGYTDVLGHSVRERLNRMIHDIIRNSMDKPQILMSTGMEEAMKGLRQWMFEHVYKNDIPKAEESKAQEMIARLYEYYMKHVDQLPMEYVLLMVNGEKKSRVVCDYIAGMSDIYAIDQFEALFVPKRWNIY</sequence>
<feature type="region of interest" description="Disordered" evidence="3">
    <location>
        <begin position="1"/>
        <end position="25"/>
    </location>
</feature>
<evidence type="ECO:0000259" key="4">
    <source>
        <dbReference type="PROSITE" id="PS51831"/>
    </source>
</evidence>
<dbReference type="InterPro" id="IPR003607">
    <property type="entry name" value="HD/PDEase_dom"/>
</dbReference>
<organism evidence="5 6">
    <name type="scientific">Enterocloster alcoholdehydrogenati</name>
    <dbReference type="NCBI Taxonomy" id="2547410"/>
    <lineage>
        <taxon>Bacteria</taxon>
        <taxon>Bacillati</taxon>
        <taxon>Bacillota</taxon>
        <taxon>Clostridia</taxon>
        <taxon>Lachnospirales</taxon>
        <taxon>Lachnospiraceae</taxon>
        <taxon>Enterocloster</taxon>
    </lineage>
</organism>
<evidence type="ECO:0000256" key="2">
    <source>
        <dbReference type="HAMAP-Rule" id="MF_01212"/>
    </source>
</evidence>
<dbReference type="NCBIfam" id="TIGR01353">
    <property type="entry name" value="dGTP_triPase"/>
    <property type="match status" value="1"/>
</dbReference>
<feature type="compositionally biased region" description="Basic and acidic residues" evidence="3">
    <location>
        <begin position="1"/>
        <end position="14"/>
    </location>
</feature>
<dbReference type="NCBIfam" id="NF002327">
    <property type="entry name" value="PRK01286.1-2"/>
    <property type="match status" value="1"/>
</dbReference>
<comment type="similarity">
    <text evidence="2">Belongs to the dGTPase family. Type 2 subfamily.</text>
</comment>
<reference evidence="5 6" key="1">
    <citation type="submission" date="2024-04" db="EMBL/GenBank/DDBJ databases">
        <title>Defined microbial consortia suppress multidrug-resistant proinflammatory Enterobacteriaceae via ecological control.</title>
        <authorList>
            <person name="Furuichi M."/>
            <person name="Kawaguchi T."/>
            <person name="Pust M."/>
            <person name="Yasuma K."/>
            <person name="Plichta D."/>
            <person name="Hasegawa N."/>
            <person name="Ohya T."/>
            <person name="Bhattarai S."/>
            <person name="Sasajima S."/>
            <person name="Aoto Y."/>
            <person name="Tuganbaev T."/>
            <person name="Yaginuma M."/>
            <person name="Ueda M."/>
            <person name="Okahashi N."/>
            <person name="Amafuji K."/>
            <person name="Kiridooshi Y."/>
            <person name="Sugita K."/>
            <person name="Strazar M."/>
            <person name="Skelly A."/>
            <person name="Suda W."/>
            <person name="Hattori M."/>
            <person name="Nakamoto N."/>
            <person name="Caballero S."/>
            <person name="Norman J."/>
            <person name="Olle B."/>
            <person name="Tanoue T."/>
            <person name="Arita M."/>
            <person name="Bucci V."/>
            <person name="Atarashi K."/>
            <person name="Xavier R."/>
            <person name="Honda K."/>
        </authorList>
    </citation>
    <scope>NUCLEOTIDE SEQUENCE [LARGE SCALE GENOMIC DNA]</scope>
    <source>
        <strain evidence="6">f13</strain>
    </source>
</reference>
<keyword evidence="6" id="KW-1185">Reference proteome</keyword>
<dbReference type="InterPro" id="IPR006674">
    <property type="entry name" value="HD_domain"/>
</dbReference>
<gene>
    <name evidence="5" type="ORF">F130042H8_21490</name>
</gene>
<dbReference type="PANTHER" id="PTHR35795">
    <property type="entry name" value="SLR1885 PROTEIN"/>
    <property type="match status" value="1"/>
</dbReference>
<dbReference type="InterPro" id="IPR051094">
    <property type="entry name" value="Diverse_Catalytic_Enzymes"/>
</dbReference>
<protein>
    <recommendedName>
        <fullName evidence="2">Deoxyguanosinetriphosphate triphosphohydrolase-like protein</fullName>
    </recommendedName>
</protein>
<dbReference type="InterPro" id="IPR023023">
    <property type="entry name" value="dNTPase_2"/>
</dbReference>
<dbReference type="EMBL" id="BAABXL010000001">
    <property type="protein sequence ID" value="GAA6269089.1"/>
    <property type="molecule type" value="Genomic_DNA"/>
</dbReference>
<dbReference type="HAMAP" id="MF_01212">
    <property type="entry name" value="dGTPase_type2"/>
    <property type="match status" value="1"/>
</dbReference>
<evidence type="ECO:0000313" key="6">
    <source>
        <dbReference type="Proteomes" id="UP001600894"/>
    </source>
</evidence>
<evidence type="ECO:0000256" key="1">
    <source>
        <dbReference type="ARBA" id="ARBA00022801"/>
    </source>
</evidence>
<feature type="domain" description="HD" evidence="4">
    <location>
        <begin position="75"/>
        <end position="186"/>
    </location>
</feature>